<dbReference type="GO" id="GO:0071897">
    <property type="term" value="P:DNA biosynthetic process"/>
    <property type="evidence" value="ECO:0007669"/>
    <property type="project" value="UniProtKB-ARBA"/>
</dbReference>
<evidence type="ECO:0000313" key="3">
    <source>
        <dbReference type="EMBL" id="KAG8197616.1"/>
    </source>
</evidence>
<dbReference type="InterPro" id="IPR043128">
    <property type="entry name" value="Rev_trsase/Diguanyl_cyclase"/>
</dbReference>
<feature type="region of interest" description="Disordered" evidence="1">
    <location>
        <begin position="1"/>
        <end position="27"/>
    </location>
</feature>
<keyword evidence="4" id="KW-1185">Reference proteome</keyword>
<reference evidence="3 4" key="1">
    <citation type="journal article" date="2022" name="Nat. Ecol. Evol.">
        <title>A masculinizing supergene underlies an exaggerated male reproductive morph in a spider.</title>
        <authorList>
            <person name="Hendrickx F."/>
            <person name="De Corte Z."/>
            <person name="Sonet G."/>
            <person name="Van Belleghem S.M."/>
            <person name="Kostlbacher S."/>
            <person name="Vangestel C."/>
        </authorList>
    </citation>
    <scope>NUCLEOTIDE SEQUENCE [LARGE SCALE GENOMIC DNA]</scope>
    <source>
        <strain evidence="3">W744_W776</strain>
    </source>
</reference>
<dbReference type="PANTHER" id="PTHR24559:SF444">
    <property type="entry name" value="REVERSE TRANSCRIPTASE DOMAIN-CONTAINING PROTEIN"/>
    <property type="match status" value="1"/>
</dbReference>
<dbReference type="PANTHER" id="PTHR24559">
    <property type="entry name" value="TRANSPOSON TY3-I GAG-POL POLYPROTEIN"/>
    <property type="match status" value="1"/>
</dbReference>
<dbReference type="CDD" id="cd01647">
    <property type="entry name" value="RT_LTR"/>
    <property type="match status" value="1"/>
</dbReference>
<dbReference type="InterPro" id="IPR000477">
    <property type="entry name" value="RT_dom"/>
</dbReference>
<sequence length="114" mass="12808">MVKQGICRPSKSPWSSPLHVVSKSSGSIRPVGDYKRLNACTVPDRYPIPHIQDFSNALHGKNIFSKLDIVRAYFHIPVHPDHIQKTAICTPFGLFEFPFLNFGLCGAAQTFQRL</sequence>
<dbReference type="InterPro" id="IPR053134">
    <property type="entry name" value="RNA-dir_DNA_polymerase"/>
</dbReference>
<evidence type="ECO:0000259" key="2">
    <source>
        <dbReference type="Pfam" id="PF00078"/>
    </source>
</evidence>
<dbReference type="AlphaFoldDB" id="A0AAV6VN91"/>
<protein>
    <recommendedName>
        <fullName evidence="2">Reverse transcriptase domain-containing protein</fullName>
    </recommendedName>
</protein>
<dbReference type="Gene3D" id="3.10.10.10">
    <property type="entry name" value="HIV Type 1 Reverse Transcriptase, subunit A, domain 1"/>
    <property type="match status" value="1"/>
</dbReference>
<organism evidence="3 4">
    <name type="scientific">Oedothorax gibbosus</name>
    <dbReference type="NCBI Taxonomy" id="931172"/>
    <lineage>
        <taxon>Eukaryota</taxon>
        <taxon>Metazoa</taxon>
        <taxon>Ecdysozoa</taxon>
        <taxon>Arthropoda</taxon>
        <taxon>Chelicerata</taxon>
        <taxon>Arachnida</taxon>
        <taxon>Araneae</taxon>
        <taxon>Araneomorphae</taxon>
        <taxon>Entelegynae</taxon>
        <taxon>Araneoidea</taxon>
        <taxon>Linyphiidae</taxon>
        <taxon>Erigoninae</taxon>
        <taxon>Oedothorax</taxon>
    </lineage>
</organism>
<gene>
    <name evidence="3" type="ORF">JTE90_001547</name>
</gene>
<dbReference type="EMBL" id="JAFNEN010000052">
    <property type="protein sequence ID" value="KAG8197616.1"/>
    <property type="molecule type" value="Genomic_DNA"/>
</dbReference>
<dbReference type="Gene3D" id="3.30.70.270">
    <property type="match status" value="1"/>
</dbReference>
<dbReference type="InterPro" id="IPR043502">
    <property type="entry name" value="DNA/RNA_pol_sf"/>
</dbReference>
<name>A0AAV6VN91_9ARAC</name>
<dbReference type="SUPFAM" id="SSF56672">
    <property type="entry name" value="DNA/RNA polymerases"/>
    <property type="match status" value="1"/>
</dbReference>
<proteinExistence type="predicted"/>
<dbReference type="Proteomes" id="UP000827092">
    <property type="component" value="Unassembled WGS sequence"/>
</dbReference>
<accession>A0AAV6VN91</accession>
<evidence type="ECO:0000256" key="1">
    <source>
        <dbReference type="SAM" id="MobiDB-lite"/>
    </source>
</evidence>
<comment type="caution">
    <text evidence="3">The sequence shown here is derived from an EMBL/GenBank/DDBJ whole genome shotgun (WGS) entry which is preliminary data.</text>
</comment>
<feature type="domain" description="Reverse transcriptase" evidence="2">
    <location>
        <begin position="22"/>
        <end position="113"/>
    </location>
</feature>
<dbReference type="Pfam" id="PF00078">
    <property type="entry name" value="RVT_1"/>
    <property type="match status" value="1"/>
</dbReference>
<evidence type="ECO:0000313" key="4">
    <source>
        <dbReference type="Proteomes" id="UP000827092"/>
    </source>
</evidence>